<dbReference type="EMBL" id="JBFNXX010000004">
    <property type="protein sequence ID" value="MEW9919426.1"/>
    <property type="molecule type" value="Genomic_DNA"/>
</dbReference>
<feature type="transmembrane region" description="Helical" evidence="1">
    <location>
        <begin position="52"/>
        <end position="75"/>
    </location>
</feature>
<evidence type="ECO:0008006" key="4">
    <source>
        <dbReference type="Google" id="ProtNLM"/>
    </source>
</evidence>
<dbReference type="RefSeq" id="WP_367877128.1">
    <property type="nucleotide sequence ID" value="NZ_JBFNXX010000004.1"/>
</dbReference>
<accession>A0ABV3RL65</accession>
<name>A0ABV3RL65_9RHOB</name>
<evidence type="ECO:0000256" key="1">
    <source>
        <dbReference type="SAM" id="Phobius"/>
    </source>
</evidence>
<keyword evidence="1" id="KW-0472">Membrane</keyword>
<gene>
    <name evidence="2" type="ORF">AB2B41_07420</name>
</gene>
<sequence length="116" mass="11784">MDRKHDSLDRLEALFEVARARPPEVPGALMARVLADAGALQPKARAAGWRGWIAALGGMPALGGLVTATCVGFWLGVAPPEGLPDLAAAVLGGDALAEEALDAPGLSGFGWDIGEG</sequence>
<keyword evidence="3" id="KW-1185">Reference proteome</keyword>
<protein>
    <recommendedName>
        <fullName evidence="4">Dihydroorotate dehydrogenase</fullName>
    </recommendedName>
</protein>
<organism evidence="2 3">
    <name type="scientific">Sulfitobacter sediminis</name>
    <dbReference type="NCBI Taxonomy" id="3234186"/>
    <lineage>
        <taxon>Bacteria</taxon>
        <taxon>Pseudomonadati</taxon>
        <taxon>Pseudomonadota</taxon>
        <taxon>Alphaproteobacteria</taxon>
        <taxon>Rhodobacterales</taxon>
        <taxon>Roseobacteraceae</taxon>
        <taxon>Sulfitobacter</taxon>
    </lineage>
</organism>
<dbReference type="Proteomes" id="UP001556098">
    <property type="component" value="Unassembled WGS sequence"/>
</dbReference>
<proteinExistence type="predicted"/>
<comment type="caution">
    <text evidence="2">The sequence shown here is derived from an EMBL/GenBank/DDBJ whole genome shotgun (WGS) entry which is preliminary data.</text>
</comment>
<reference evidence="2 3" key="1">
    <citation type="submission" date="2024-07" db="EMBL/GenBank/DDBJ databases">
        <title>Marimonas sp.nov., isolated from tidal-flat sediment.</title>
        <authorList>
            <person name="Jayan J.N."/>
            <person name="Lee S.S."/>
        </authorList>
    </citation>
    <scope>NUCLEOTIDE SEQUENCE [LARGE SCALE GENOMIC DNA]</scope>
    <source>
        <strain evidence="2 3">MJW-29</strain>
    </source>
</reference>
<evidence type="ECO:0000313" key="3">
    <source>
        <dbReference type="Proteomes" id="UP001556098"/>
    </source>
</evidence>
<evidence type="ECO:0000313" key="2">
    <source>
        <dbReference type="EMBL" id="MEW9919426.1"/>
    </source>
</evidence>
<keyword evidence="1" id="KW-1133">Transmembrane helix</keyword>
<keyword evidence="1" id="KW-0812">Transmembrane</keyword>